<name>A0A2C9D496_9HYPH</name>
<accession>A0A2C9D496</accession>
<dbReference type="Gene3D" id="3.20.20.450">
    <property type="entry name" value="EAL domain"/>
    <property type="match status" value="1"/>
</dbReference>
<sequence>MLSKKINRWVWILGPTIAVVAIPIFIAEYVLTHHALSKGRTELHDIAVTYVQRADDMIAEAITTMKKLKLKGTDNCSIENREAFGRASFESYYIQQVGLATNDGTLLCGEPMGSLISPVRLPATSTGDPSIMIGILSGQHADTQAAVTLRINDTTRLVARLSPKAISLEAGDPRLTGAMAVSVYLDDGSLWWERKSHSERILAPDVIVEKVRSESLPIRVIVAAPPEAMLASVAELSNFSIIGAVVTGIFTLLVGMWISWQQNDGSDEFSRAVSAQEFYPYYQPVVDIMTGKIAGCEVLVRWIRDDGTVVPPGAFLPYAEATGLIREITRQLMIKTVEDIGPLYKANPQLKVSINLTATHFDNADIVSEIRQTYYNSGIAYRQLMFEVTEQHPLRDLDLSQQIFKEIQAMGAKMALDDAGTGHGGLAYLQKLGFDIIKIDKMFIDHVCYDVTSETIVHSLHDIADRLGLSMIAEGVDATDQIRYLQNLGVEMAQGFIFSKPLPASEFVALVEAKANLMPDMPEEEEEVGEYAA</sequence>
<dbReference type="AlphaFoldDB" id="A0A2C9D496"/>
<evidence type="ECO:0000256" key="3">
    <source>
        <dbReference type="ARBA" id="ARBA00022475"/>
    </source>
</evidence>
<dbReference type="Pfam" id="PF00563">
    <property type="entry name" value="EAL"/>
    <property type="match status" value="1"/>
</dbReference>
<keyword evidence="5 10" id="KW-0812">Transmembrane</keyword>
<evidence type="ECO:0000256" key="8">
    <source>
        <dbReference type="ARBA" id="ARBA00023136"/>
    </source>
</evidence>
<proteinExistence type="predicted"/>
<keyword evidence="7 10" id="KW-1133">Transmembrane helix</keyword>
<dbReference type="InterPro" id="IPR050706">
    <property type="entry name" value="Cyclic-di-GMP_PDE-like"/>
</dbReference>
<evidence type="ECO:0000256" key="1">
    <source>
        <dbReference type="ARBA" id="ARBA00004651"/>
    </source>
</evidence>
<keyword evidence="6" id="KW-0378">Hydrolase</keyword>
<evidence type="ECO:0000256" key="6">
    <source>
        <dbReference type="ARBA" id="ARBA00022801"/>
    </source>
</evidence>
<dbReference type="GO" id="GO:0005886">
    <property type="term" value="C:plasma membrane"/>
    <property type="evidence" value="ECO:0007669"/>
    <property type="project" value="UniProtKB-SubCell"/>
</dbReference>
<keyword evidence="13" id="KW-1185">Reference proteome</keyword>
<evidence type="ECO:0000313" key="12">
    <source>
        <dbReference type="EMBL" id="SON55114.1"/>
    </source>
</evidence>
<evidence type="ECO:0000256" key="2">
    <source>
        <dbReference type="ARBA" id="ARBA00012282"/>
    </source>
</evidence>
<dbReference type="Proteomes" id="UP000223606">
    <property type="component" value="Chromosome 1"/>
</dbReference>
<keyword evidence="3" id="KW-1003">Cell membrane</keyword>
<dbReference type="KEGG" id="hdi:HDIA_1573"/>
<dbReference type="RefSeq" id="WP_099555676.1">
    <property type="nucleotide sequence ID" value="NZ_LT960614.1"/>
</dbReference>
<evidence type="ECO:0000256" key="7">
    <source>
        <dbReference type="ARBA" id="ARBA00022989"/>
    </source>
</evidence>
<dbReference type="InterPro" id="IPR024744">
    <property type="entry name" value="CSS-motif_dom"/>
</dbReference>
<keyword evidence="4" id="KW-0973">c-di-GMP</keyword>
<dbReference type="InterPro" id="IPR035919">
    <property type="entry name" value="EAL_sf"/>
</dbReference>
<feature type="transmembrane region" description="Helical" evidence="10">
    <location>
        <begin position="12"/>
        <end position="31"/>
    </location>
</feature>
<reference evidence="13" key="1">
    <citation type="submission" date="2017-09" db="EMBL/GenBank/DDBJ databases">
        <title>Genome sequence of Nannocystis excedens DSM 71.</title>
        <authorList>
            <person name="Blom J."/>
        </authorList>
    </citation>
    <scope>NUCLEOTIDE SEQUENCE [LARGE SCALE GENOMIC DNA]</scope>
    <source>
        <strain evidence="13">type strain: E19</strain>
    </source>
</reference>
<dbReference type="EC" id="3.1.4.52" evidence="2"/>
<gene>
    <name evidence="12" type="primary">yjcC</name>
    <name evidence="12" type="ORF">HDIA_1573</name>
</gene>
<protein>
    <recommendedName>
        <fullName evidence="2">cyclic-guanylate-specific phosphodiesterase</fullName>
        <ecNumber evidence="2">3.1.4.52</ecNumber>
    </recommendedName>
</protein>
<dbReference type="SMART" id="SM00052">
    <property type="entry name" value="EAL"/>
    <property type="match status" value="1"/>
</dbReference>
<dbReference type="InterPro" id="IPR001633">
    <property type="entry name" value="EAL_dom"/>
</dbReference>
<evidence type="ECO:0000256" key="9">
    <source>
        <dbReference type="ARBA" id="ARBA00034290"/>
    </source>
</evidence>
<evidence type="ECO:0000256" key="5">
    <source>
        <dbReference type="ARBA" id="ARBA00022692"/>
    </source>
</evidence>
<dbReference type="SUPFAM" id="SSF141868">
    <property type="entry name" value="EAL domain-like"/>
    <property type="match status" value="1"/>
</dbReference>
<feature type="transmembrane region" description="Helical" evidence="10">
    <location>
        <begin position="239"/>
        <end position="260"/>
    </location>
</feature>
<organism evidence="12 13">
    <name type="scientific">Hartmannibacter diazotrophicus</name>
    <dbReference type="NCBI Taxonomy" id="1482074"/>
    <lineage>
        <taxon>Bacteria</taxon>
        <taxon>Pseudomonadati</taxon>
        <taxon>Pseudomonadota</taxon>
        <taxon>Alphaproteobacteria</taxon>
        <taxon>Hyphomicrobiales</taxon>
        <taxon>Pleomorphomonadaceae</taxon>
        <taxon>Hartmannibacter</taxon>
    </lineage>
</organism>
<feature type="domain" description="EAL" evidence="11">
    <location>
        <begin position="262"/>
        <end position="515"/>
    </location>
</feature>
<dbReference type="PROSITE" id="PS50883">
    <property type="entry name" value="EAL"/>
    <property type="match status" value="1"/>
</dbReference>
<dbReference type="GO" id="GO:0071111">
    <property type="term" value="F:cyclic-guanylate-specific phosphodiesterase activity"/>
    <property type="evidence" value="ECO:0007669"/>
    <property type="project" value="UniProtKB-EC"/>
</dbReference>
<dbReference type="CDD" id="cd01948">
    <property type="entry name" value="EAL"/>
    <property type="match status" value="1"/>
</dbReference>
<evidence type="ECO:0000256" key="10">
    <source>
        <dbReference type="SAM" id="Phobius"/>
    </source>
</evidence>
<comment type="subcellular location">
    <subcellularLocation>
        <location evidence="1">Cell membrane</location>
        <topology evidence="1">Multi-pass membrane protein</topology>
    </subcellularLocation>
</comment>
<evidence type="ECO:0000256" key="4">
    <source>
        <dbReference type="ARBA" id="ARBA00022636"/>
    </source>
</evidence>
<evidence type="ECO:0000259" key="11">
    <source>
        <dbReference type="PROSITE" id="PS50883"/>
    </source>
</evidence>
<dbReference type="Pfam" id="PF12792">
    <property type="entry name" value="CSS-motif"/>
    <property type="match status" value="1"/>
</dbReference>
<evidence type="ECO:0000313" key="13">
    <source>
        <dbReference type="Proteomes" id="UP000223606"/>
    </source>
</evidence>
<dbReference type="PANTHER" id="PTHR33121">
    <property type="entry name" value="CYCLIC DI-GMP PHOSPHODIESTERASE PDEF"/>
    <property type="match status" value="1"/>
</dbReference>
<dbReference type="OrthoDB" id="9814202at2"/>
<dbReference type="PANTHER" id="PTHR33121:SF56">
    <property type="entry name" value="SIGNALLING PROTEIN WITH EAL AND C2 DOMAINS"/>
    <property type="match status" value="1"/>
</dbReference>
<keyword evidence="8 10" id="KW-0472">Membrane</keyword>
<comment type="catalytic activity">
    <reaction evidence="9">
        <text>3',3'-c-di-GMP + H2O = 5'-phosphoguanylyl(3'-&gt;5')guanosine + H(+)</text>
        <dbReference type="Rhea" id="RHEA:24902"/>
        <dbReference type="ChEBI" id="CHEBI:15377"/>
        <dbReference type="ChEBI" id="CHEBI:15378"/>
        <dbReference type="ChEBI" id="CHEBI:58754"/>
        <dbReference type="ChEBI" id="CHEBI:58805"/>
        <dbReference type="EC" id="3.1.4.52"/>
    </reaction>
</comment>
<dbReference type="EMBL" id="LT960614">
    <property type="protein sequence ID" value="SON55114.1"/>
    <property type="molecule type" value="Genomic_DNA"/>
</dbReference>